<evidence type="ECO:0000256" key="13">
    <source>
        <dbReference type="ARBA" id="ARBA00034029"/>
    </source>
</evidence>
<evidence type="ECO:0000256" key="17">
    <source>
        <dbReference type="PIRSR" id="PIRSR000137-2"/>
    </source>
</evidence>
<evidence type="ECO:0000256" key="3">
    <source>
        <dbReference type="ARBA" id="ARBA00010790"/>
    </source>
</evidence>
<feature type="binding site" evidence="17">
    <location>
        <position position="288"/>
    </location>
    <ligand>
        <name>FAD</name>
        <dbReference type="ChEBI" id="CHEBI:57692"/>
    </ligand>
</feature>
<feature type="domain" description="Glucose-methanol-choline oxidoreductase C-terminal" evidence="20">
    <location>
        <begin position="492"/>
        <end position="625"/>
    </location>
</feature>
<feature type="active site" description="Proton donor" evidence="16">
    <location>
        <position position="573"/>
    </location>
</feature>
<gene>
    <name evidence="21" type="ORF">P691DRAFT_664760</name>
</gene>
<evidence type="ECO:0000313" key="22">
    <source>
        <dbReference type="Proteomes" id="UP000807342"/>
    </source>
</evidence>
<keyword evidence="9" id="KW-0560">Oxidoreductase</keyword>
<evidence type="ECO:0000256" key="5">
    <source>
        <dbReference type="ARBA" id="ARBA00013177"/>
    </source>
</evidence>
<keyword evidence="8 17" id="KW-0274">FAD</keyword>
<evidence type="ECO:0000256" key="15">
    <source>
        <dbReference type="ARBA" id="ARBA00034059"/>
    </source>
</evidence>
<comment type="catalytic activity">
    <reaction evidence="13">
        <text>pyranose + acceptor = pyranos-3-ulose + reduced acceptor.</text>
        <dbReference type="EC" id="1.1.99.29"/>
    </reaction>
</comment>
<dbReference type="EC" id="1.1.99.29" evidence="5"/>
<dbReference type="InterPro" id="IPR000172">
    <property type="entry name" value="GMC_OxRdtase_N"/>
</dbReference>
<name>A0A9P6C6C0_9AGAR</name>
<evidence type="ECO:0000256" key="7">
    <source>
        <dbReference type="ARBA" id="ARBA00022630"/>
    </source>
</evidence>
<dbReference type="GO" id="GO:0050660">
    <property type="term" value="F:flavin adenine dinucleotide binding"/>
    <property type="evidence" value="ECO:0007669"/>
    <property type="project" value="InterPro"/>
</dbReference>
<dbReference type="OrthoDB" id="269227at2759"/>
<evidence type="ECO:0000256" key="10">
    <source>
        <dbReference type="ARBA" id="ARBA00024699"/>
    </source>
</evidence>
<comment type="catalytic activity">
    <reaction evidence="12">
        <text>pyranose + acceptor = pyranos-2,3-diulose + reduced acceptor.</text>
        <dbReference type="EC" id="1.1.99.29"/>
    </reaction>
</comment>
<proteinExistence type="inferred from homology"/>
<keyword evidence="18" id="KW-0732">Signal</keyword>
<dbReference type="GO" id="GO:0033718">
    <property type="term" value="F:pyranose dehydrogenase (acceptor) activity"/>
    <property type="evidence" value="ECO:0007669"/>
    <property type="project" value="UniProtKB-EC"/>
</dbReference>
<comment type="catalytic activity">
    <reaction evidence="15">
        <text>a pyranoside + acceptor = a pyranosid-3,4-diulose + reduced acceptor.</text>
        <dbReference type="EC" id="1.1.99.29"/>
    </reaction>
</comment>
<dbReference type="EMBL" id="MU151099">
    <property type="protein sequence ID" value="KAF9450700.1"/>
    <property type="molecule type" value="Genomic_DNA"/>
</dbReference>
<evidence type="ECO:0000256" key="16">
    <source>
        <dbReference type="PIRSR" id="PIRSR000137-1"/>
    </source>
</evidence>
<reference evidence="21" key="1">
    <citation type="submission" date="2020-11" db="EMBL/GenBank/DDBJ databases">
        <authorList>
            <consortium name="DOE Joint Genome Institute"/>
            <person name="Ahrendt S."/>
            <person name="Riley R."/>
            <person name="Andreopoulos W."/>
            <person name="Labutti K."/>
            <person name="Pangilinan J."/>
            <person name="Ruiz-Duenas F.J."/>
            <person name="Barrasa J.M."/>
            <person name="Sanchez-Garcia M."/>
            <person name="Camarero S."/>
            <person name="Miyauchi S."/>
            <person name="Serrano A."/>
            <person name="Linde D."/>
            <person name="Babiker R."/>
            <person name="Drula E."/>
            <person name="Ayuso-Fernandez I."/>
            <person name="Pacheco R."/>
            <person name="Padilla G."/>
            <person name="Ferreira P."/>
            <person name="Barriuso J."/>
            <person name="Kellner H."/>
            <person name="Castanera R."/>
            <person name="Alfaro M."/>
            <person name="Ramirez L."/>
            <person name="Pisabarro A.G."/>
            <person name="Kuo A."/>
            <person name="Tritt A."/>
            <person name="Lipzen A."/>
            <person name="He G."/>
            <person name="Yan M."/>
            <person name="Ng V."/>
            <person name="Cullen D."/>
            <person name="Martin F."/>
            <person name="Rosso M.-N."/>
            <person name="Henrissat B."/>
            <person name="Hibbett D."/>
            <person name="Martinez A.T."/>
            <person name="Grigoriev I.V."/>
        </authorList>
    </citation>
    <scope>NUCLEOTIDE SEQUENCE</scope>
    <source>
        <strain evidence="21">MF-IS2</strain>
    </source>
</reference>
<evidence type="ECO:0000256" key="6">
    <source>
        <dbReference type="ARBA" id="ARBA00022525"/>
    </source>
</evidence>
<dbReference type="Gene3D" id="3.30.560.10">
    <property type="entry name" value="Glucose Oxidase, domain 3"/>
    <property type="match status" value="1"/>
</dbReference>
<comment type="catalytic activity">
    <reaction evidence="11">
        <text>pyranose + acceptor = pyranos-2-ulose + reduced acceptor.</text>
        <dbReference type="EC" id="1.1.99.29"/>
    </reaction>
</comment>
<keyword evidence="7" id="KW-0285">Flavoprotein</keyword>
<dbReference type="Pfam" id="PF00732">
    <property type="entry name" value="GMC_oxred_N"/>
    <property type="match status" value="1"/>
</dbReference>
<dbReference type="SUPFAM" id="SSF51905">
    <property type="entry name" value="FAD/NAD(P)-binding domain"/>
    <property type="match status" value="1"/>
</dbReference>
<dbReference type="InterPro" id="IPR007867">
    <property type="entry name" value="GMC_OxRtase_C"/>
</dbReference>
<feature type="active site" description="Proton acceptor" evidence="16">
    <location>
        <position position="616"/>
    </location>
</feature>
<sequence length="669" mass="71756">MKTRKLLLLFATGLAHSSLCSGRPSGDSAYSTRGTLKTREIIGEDQISDAYDYVIAGGGLAGLVLASRLSEKNNTVLVLEAGLTGDEVADRIDTPSGAYYSSIVGTDYDWGHVTVPQPNLNGRIVSWPRGKILGGSSAMNAMYLVRPAEEEVNAWQQVITSQDQDAATKWGWDEMYAAMKKAENFTEPLPAVATVGNIQWDSSTHGSGGPMSVSYPGITMQIIGNWTSSLNAIGVPTLSNPNGGVTLGGFITPSTINPTNWTRSYSRSAYIESLPPRSNLHILPEATVTRVLFREQAAFEGWIADRVEFAQSADTSRRTVKVRREVILTGGSVGSPKILMNSGFGPRDVLANAGVTMIEELPGVGQHLQDHLTAGVAWQSTLETAGNIRDSNSDFANSPEFRSFINDAVAFVNITRLFGTDGASAFKQQILDAFQTSAATIPPSRDPSVTEGYKAIYETIASKFYDQTAQAEFLMSVMSSGTISIQAALQHPLSQGRVYINSSDPFEPVIIDPNYFSHFADVTILRQGVKVVRALGAALGTLLGPEISPGPGVQTDEDIEAWLRQEGANSQFHPSSSCGMLPRAQGGVVDSKLRVYGAANVRVADSSVFPFEFAAHLASATYGLAEQAAVIIQAEPYTVPNSAMTTIRPLSVTALSWLLVLWAGIQFLI</sequence>
<organism evidence="21 22">
    <name type="scientific">Macrolepiota fuliginosa MF-IS2</name>
    <dbReference type="NCBI Taxonomy" id="1400762"/>
    <lineage>
        <taxon>Eukaryota</taxon>
        <taxon>Fungi</taxon>
        <taxon>Dikarya</taxon>
        <taxon>Basidiomycota</taxon>
        <taxon>Agaricomycotina</taxon>
        <taxon>Agaricomycetes</taxon>
        <taxon>Agaricomycetidae</taxon>
        <taxon>Agaricales</taxon>
        <taxon>Agaricineae</taxon>
        <taxon>Agaricaceae</taxon>
        <taxon>Macrolepiota</taxon>
    </lineage>
</organism>
<dbReference type="AlphaFoldDB" id="A0A9P6C6C0"/>
<evidence type="ECO:0000259" key="19">
    <source>
        <dbReference type="Pfam" id="PF00732"/>
    </source>
</evidence>
<dbReference type="GO" id="GO:0005576">
    <property type="term" value="C:extracellular region"/>
    <property type="evidence" value="ECO:0007669"/>
    <property type="project" value="UniProtKB-SubCell"/>
</dbReference>
<dbReference type="PANTHER" id="PTHR11552:SF218">
    <property type="entry name" value="GLUCOSE-METHANOL-CHOLINE OXIDOREDUCTASE N-TERMINAL DOMAIN-CONTAINING PROTEIN"/>
    <property type="match status" value="1"/>
</dbReference>
<keyword evidence="22" id="KW-1185">Reference proteome</keyword>
<dbReference type="Pfam" id="PF05199">
    <property type="entry name" value="GMC_oxred_C"/>
    <property type="match status" value="1"/>
</dbReference>
<dbReference type="InterPro" id="IPR027424">
    <property type="entry name" value="Glucose_Oxidase_domain_2"/>
</dbReference>
<comment type="cofactor">
    <cofactor evidence="1 17">
        <name>FAD</name>
        <dbReference type="ChEBI" id="CHEBI:57692"/>
    </cofactor>
</comment>
<feature type="signal peptide" evidence="18">
    <location>
        <begin position="1"/>
        <end position="22"/>
    </location>
</feature>
<evidence type="ECO:0000256" key="9">
    <source>
        <dbReference type="ARBA" id="ARBA00023002"/>
    </source>
</evidence>
<feature type="chain" id="PRO_5040427260" description="pyranose dehydrogenase (acceptor)" evidence="18">
    <location>
        <begin position="23"/>
        <end position="669"/>
    </location>
</feature>
<evidence type="ECO:0000256" key="8">
    <source>
        <dbReference type="ARBA" id="ARBA00022827"/>
    </source>
</evidence>
<dbReference type="PIRSF" id="PIRSF000137">
    <property type="entry name" value="Alcohol_oxidase"/>
    <property type="match status" value="1"/>
</dbReference>
<comment type="subcellular location">
    <subcellularLocation>
        <location evidence="2">Secreted</location>
    </subcellularLocation>
</comment>
<evidence type="ECO:0000256" key="14">
    <source>
        <dbReference type="ARBA" id="ARBA00034050"/>
    </source>
</evidence>
<dbReference type="InterPro" id="IPR036188">
    <property type="entry name" value="FAD/NAD-bd_sf"/>
</dbReference>
<comment type="subunit">
    <text evidence="4">Monomer.</text>
</comment>
<comment type="function">
    <text evidence="10">Catalyzes the single-oxidation or sequential double oxidation reaction of carbohydrates primarily at carbon-2 and/or carbon-3 with the concomitant reduction of the flavin. The enzyme exhibits a broad sugar substrate specificity, oxidizing different aldopyranoses to the corresponding C-1, C-2, C-3 or C-1,2, C-2,3 and C-3,4 (di)dehydro sugars with substrate-specific regioselectivity. Accepts only a narrow range of electron acceptors such as substituted benzoquinones and complexed metal ions and reacts extremely slowly with O(2) as acceptor. May play a role in the natural recycling of plant matter by oxidizing all major monosaccharides in lignocellulose and by reducing quinone compounds or reactive radical species generated during lignin depolymerization.</text>
</comment>
<dbReference type="Proteomes" id="UP000807342">
    <property type="component" value="Unassembled WGS sequence"/>
</dbReference>
<evidence type="ECO:0000256" key="12">
    <source>
        <dbReference type="ARBA" id="ARBA00034010"/>
    </source>
</evidence>
<dbReference type="Gene3D" id="3.50.50.60">
    <property type="entry name" value="FAD/NAD(P)-binding domain"/>
    <property type="match status" value="1"/>
</dbReference>
<dbReference type="InterPro" id="IPR012132">
    <property type="entry name" value="GMC_OxRdtase"/>
</dbReference>
<evidence type="ECO:0000313" key="21">
    <source>
        <dbReference type="EMBL" id="KAF9450700.1"/>
    </source>
</evidence>
<accession>A0A9P6C6C0</accession>
<dbReference type="Gene3D" id="4.10.450.10">
    <property type="entry name" value="Glucose Oxidase, domain 2"/>
    <property type="match status" value="1"/>
</dbReference>
<evidence type="ECO:0000256" key="2">
    <source>
        <dbReference type="ARBA" id="ARBA00004613"/>
    </source>
</evidence>
<comment type="catalytic activity">
    <reaction evidence="14">
        <text>a pyranoside + acceptor = a pyranosid-3-ulose + reduced acceptor.</text>
        <dbReference type="EC" id="1.1.99.29"/>
    </reaction>
</comment>
<keyword evidence="6" id="KW-0964">Secreted</keyword>
<comment type="caution">
    <text evidence="21">The sequence shown here is derived from an EMBL/GenBank/DDBJ whole genome shotgun (WGS) entry which is preliminary data.</text>
</comment>
<evidence type="ECO:0000256" key="11">
    <source>
        <dbReference type="ARBA" id="ARBA00033986"/>
    </source>
</evidence>
<dbReference type="PANTHER" id="PTHR11552">
    <property type="entry name" value="GLUCOSE-METHANOL-CHOLINE GMC OXIDOREDUCTASE"/>
    <property type="match status" value="1"/>
</dbReference>
<evidence type="ECO:0000256" key="1">
    <source>
        <dbReference type="ARBA" id="ARBA00001974"/>
    </source>
</evidence>
<comment type="similarity">
    <text evidence="3">Belongs to the GMC oxidoreductase family.</text>
</comment>
<evidence type="ECO:0000259" key="20">
    <source>
        <dbReference type="Pfam" id="PF05199"/>
    </source>
</evidence>
<feature type="domain" description="Glucose-methanol-choline oxidoreductase N-terminal" evidence="19">
    <location>
        <begin position="51"/>
        <end position="372"/>
    </location>
</feature>
<dbReference type="SUPFAM" id="SSF54373">
    <property type="entry name" value="FAD-linked reductases, C-terminal domain"/>
    <property type="match status" value="1"/>
</dbReference>
<evidence type="ECO:0000256" key="18">
    <source>
        <dbReference type="SAM" id="SignalP"/>
    </source>
</evidence>
<evidence type="ECO:0000256" key="4">
    <source>
        <dbReference type="ARBA" id="ARBA00011245"/>
    </source>
</evidence>
<protein>
    <recommendedName>
        <fullName evidence="5">pyranose dehydrogenase (acceptor)</fullName>
        <ecNumber evidence="5">1.1.99.29</ecNumber>
    </recommendedName>
</protein>